<dbReference type="GO" id="GO:0006508">
    <property type="term" value="P:proteolysis"/>
    <property type="evidence" value="ECO:0007669"/>
    <property type="project" value="InterPro"/>
</dbReference>
<protein>
    <submittedName>
        <fullName evidence="2">Similar to bacteriocin transporter subunit, putative</fullName>
    </submittedName>
</protein>
<organism evidence="2 3">
    <name type="scientific">Alteracholeplasma palmae (strain ATCC 49389 / J233)</name>
    <name type="common">Acholeplasma palmae</name>
    <dbReference type="NCBI Taxonomy" id="1318466"/>
    <lineage>
        <taxon>Bacteria</taxon>
        <taxon>Bacillati</taxon>
        <taxon>Mycoplasmatota</taxon>
        <taxon>Mollicutes</taxon>
        <taxon>Acholeplasmatales</taxon>
        <taxon>Acholeplasmataceae</taxon>
        <taxon>Acholeplasma</taxon>
    </lineage>
</organism>
<name>U4KNA4_ALTPJ</name>
<gene>
    <name evidence="2" type="ORF">BN85400780</name>
</gene>
<accession>U4KNA4</accession>
<dbReference type="GO" id="GO:0008233">
    <property type="term" value="F:peptidase activity"/>
    <property type="evidence" value="ECO:0007669"/>
    <property type="project" value="InterPro"/>
</dbReference>
<dbReference type="Proteomes" id="UP000032740">
    <property type="component" value="Chromosome"/>
</dbReference>
<dbReference type="STRING" id="1318466.BN85400780"/>
<dbReference type="Pfam" id="PF03412">
    <property type="entry name" value="Peptidase_C39"/>
    <property type="match status" value="1"/>
</dbReference>
<dbReference type="HOGENOM" id="CLU_000604_37_4_14"/>
<dbReference type="GO" id="GO:0016020">
    <property type="term" value="C:membrane"/>
    <property type="evidence" value="ECO:0007669"/>
    <property type="project" value="InterPro"/>
</dbReference>
<dbReference type="EMBL" id="FO681347">
    <property type="protein sequence ID" value="CCV63655.1"/>
    <property type="molecule type" value="Genomic_DNA"/>
</dbReference>
<dbReference type="GO" id="GO:0005524">
    <property type="term" value="F:ATP binding"/>
    <property type="evidence" value="ECO:0007669"/>
    <property type="project" value="InterPro"/>
</dbReference>
<keyword evidence="3" id="KW-1185">Reference proteome</keyword>
<proteinExistence type="predicted"/>
<sequence length="72" mass="7806">MKRIHVRQHDQTDCAAASLATVSIFYGREITISKLRDICGTDIKGTSVAGLVEGAKQLGFDAKSVRISEEIV</sequence>
<dbReference type="RefSeq" id="WP_026654057.1">
    <property type="nucleotide sequence ID" value="NC_022538.1"/>
</dbReference>
<reference evidence="2 3" key="1">
    <citation type="journal article" date="2013" name="J. Mol. Microbiol. Biotechnol.">
        <title>Analysis of the Complete Genomes of Acholeplasma brassicae , A. palmae and A. laidlawii and Their Comparison to the Obligate Parasites from ' Candidatus Phytoplasma'.</title>
        <authorList>
            <person name="Kube M."/>
            <person name="Siewert C."/>
            <person name="Migdoll A.M."/>
            <person name="Duduk B."/>
            <person name="Holz S."/>
            <person name="Rabus R."/>
            <person name="Seemuller E."/>
            <person name="Mitrovic J."/>
            <person name="Muller I."/>
            <person name="Buttner C."/>
            <person name="Reinhardt R."/>
        </authorList>
    </citation>
    <scope>NUCLEOTIDE SEQUENCE [LARGE SCALE GENOMIC DNA]</scope>
    <source>
        <strain evidence="2 3">J233</strain>
    </source>
</reference>
<dbReference type="KEGG" id="apal:BN85400780"/>
<evidence type="ECO:0000313" key="3">
    <source>
        <dbReference type="Proteomes" id="UP000032740"/>
    </source>
</evidence>
<evidence type="ECO:0000313" key="2">
    <source>
        <dbReference type="EMBL" id="CCV63655.1"/>
    </source>
</evidence>
<evidence type="ECO:0000259" key="1">
    <source>
        <dbReference type="Pfam" id="PF03412"/>
    </source>
</evidence>
<dbReference type="AlphaFoldDB" id="U4KNA4"/>
<feature type="domain" description="Peptidase C39" evidence="1">
    <location>
        <begin position="5"/>
        <end position="69"/>
    </location>
</feature>
<dbReference type="Gene3D" id="3.90.70.10">
    <property type="entry name" value="Cysteine proteinases"/>
    <property type="match status" value="1"/>
</dbReference>
<dbReference type="InterPro" id="IPR005074">
    <property type="entry name" value="Peptidase_C39"/>
</dbReference>